<dbReference type="RefSeq" id="WP_092855171.1">
    <property type="nucleotide sequence ID" value="NZ_FMAH01000049.1"/>
</dbReference>
<dbReference type="CDD" id="cd01066">
    <property type="entry name" value="APP_MetAP"/>
    <property type="match status" value="1"/>
</dbReference>
<dbReference type="Pfam" id="PF01321">
    <property type="entry name" value="Creatinase_N"/>
    <property type="match status" value="1"/>
</dbReference>
<feature type="domain" description="Creatinase N-terminal" evidence="2">
    <location>
        <begin position="17"/>
        <end position="161"/>
    </location>
</feature>
<evidence type="ECO:0000313" key="4">
    <source>
        <dbReference type="Proteomes" id="UP000199435"/>
    </source>
</evidence>
<dbReference type="InterPro" id="IPR029149">
    <property type="entry name" value="Creatin/AminoP/Spt16_N"/>
</dbReference>
<dbReference type="STRING" id="411945.GA0061102_104913"/>
<dbReference type="Gene3D" id="3.40.350.10">
    <property type="entry name" value="Creatinase/prolidase N-terminal domain"/>
    <property type="match status" value="1"/>
</dbReference>
<protein>
    <submittedName>
        <fullName evidence="3">Xaa-Pro aminopeptidase</fullName>
    </submittedName>
</protein>
<keyword evidence="4" id="KW-1185">Reference proteome</keyword>
<evidence type="ECO:0000259" key="1">
    <source>
        <dbReference type="Pfam" id="PF00557"/>
    </source>
</evidence>
<dbReference type="InterPro" id="IPR050659">
    <property type="entry name" value="Peptidase_M24B"/>
</dbReference>
<dbReference type="Pfam" id="PF00557">
    <property type="entry name" value="Peptidase_M24"/>
    <property type="match status" value="1"/>
</dbReference>
<dbReference type="SUPFAM" id="SSF55920">
    <property type="entry name" value="Creatinase/aminopeptidase"/>
    <property type="match status" value="1"/>
</dbReference>
<feature type="domain" description="Peptidase M24" evidence="1">
    <location>
        <begin position="173"/>
        <end position="369"/>
    </location>
</feature>
<dbReference type="Gene3D" id="3.90.230.10">
    <property type="entry name" value="Creatinase/methionine aminopeptidase superfamily"/>
    <property type="match status" value="1"/>
</dbReference>
<name>A0A1C3WZP7_9HYPH</name>
<dbReference type="PANTHER" id="PTHR46112:SF2">
    <property type="entry name" value="XAA-PRO AMINOPEPTIDASE P-RELATED"/>
    <property type="match status" value="1"/>
</dbReference>
<proteinExistence type="predicted"/>
<dbReference type="InterPro" id="IPR000587">
    <property type="entry name" value="Creatinase_N"/>
</dbReference>
<dbReference type="Proteomes" id="UP000199435">
    <property type="component" value="Unassembled WGS sequence"/>
</dbReference>
<dbReference type="AlphaFoldDB" id="A0A1C3WZP7"/>
<sequence length="389" mass="43061">MTMNVPVWPSADEVMARVATLKQNMADAGIDAVLITGEHNFVYFSGFRTLFWLSNARPLMALVERNRDGITILVNRSERRNVEQSAYPGVTPAFYDGFTDAALQAAGDLVAKLPAGSRIGFDYGYDMMGRGSVDVADRLRSAPNNMQLVDAALVIWKQRLIKSEHEILAKKVACDIATSSFFDGLSDLKLDMTEYEWGQRLKQRMIGRGADTVEWLPVRFGKGGDTYARPNSERSLEMDDFVWSDMGARRGDQISDLNRIAKIGKATEAQKDIYRYVRDVTLRLAESVRPGMTGDAVFRVFEDLWSARPAYKLASPGRVGHGSGLALTEPPSLMPGSEEIIAENMILHVEPKLETEGGVFQVEEVFRVTASGPEFLSTLAPAELPVVEL</sequence>
<organism evidence="3 4">
    <name type="scientific">Rhizobium miluonense</name>
    <dbReference type="NCBI Taxonomy" id="411945"/>
    <lineage>
        <taxon>Bacteria</taxon>
        <taxon>Pseudomonadati</taxon>
        <taxon>Pseudomonadota</taxon>
        <taxon>Alphaproteobacteria</taxon>
        <taxon>Hyphomicrobiales</taxon>
        <taxon>Rhizobiaceae</taxon>
        <taxon>Rhizobium/Agrobacterium group</taxon>
        <taxon>Rhizobium</taxon>
    </lineage>
</organism>
<reference evidence="4" key="1">
    <citation type="submission" date="2016-08" db="EMBL/GenBank/DDBJ databases">
        <authorList>
            <person name="Varghese N."/>
            <person name="Submissions Spin"/>
        </authorList>
    </citation>
    <scope>NUCLEOTIDE SEQUENCE [LARGE SCALE GENOMIC DNA]</scope>
    <source>
        <strain evidence="4">HAMBI 2971</strain>
    </source>
</reference>
<evidence type="ECO:0000313" key="3">
    <source>
        <dbReference type="EMBL" id="SCB45512.1"/>
    </source>
</evidence>
<dbReference type="OrthoDB" id="9806388at2"/>
<dbReference type="PANTHER" id="PTHR46112">
    <property type="entry name" value="AMINOPEPTIDASE"/>
    <property type="match status" value="1"/>
</dbReference>
<accession>A0A1C3WZP7</accession>
<gene>
    <name evidence="3" type="ORF">GA0061102_104913</name>
</gene>
<dbReference type="EMBL" id="FMAH01000049">
    <property type="protein sequence ID" value="SCB45512.1"/>
    <property type="molecule type" value="Genomic_DNA"/>
</dbReference>
<dbReference type="SUPFAM" id="SSF53092">
    <property type="entry name" value="Creatinase/prolidase N-terminal domain"/>
    <property type="match status" value="1"/>
</dbReference>
<keyword evidence="3" id="KW-0378">Hydrolase</keyword>
<dbReference type="InterPro" id="IPR000994">
    <property type="entry name" value="Pept_M24"/>
</dbReference>
<keyword evidence="3" id="KW-0031">Aminopeptidase</keyword>
<dbReference type="GO" id="GO:0004177">
    <property type="term" value="F:aminopeptidase activity"/>
    <property type="evidence" value="ECO:0007669"/>
    <property type="project" value="UniProtKB-KW"/>
</dbReference>
<evidence type="ECO:0000259" key="2">
    <source>
        <dbReference type="Pfam" id="PF01321"/>
    </source>
</evidence>
<dbReference type="InterPro" id="IPR036005">
    <property type="entry name" value="Creatinase/aminopeptidase-like"/>
</dbReference>
<keyword evidence="3" id="KW-0645">Protease</keyword>